<evidence type="ECO:0000256" key="5">
    <source>
        <dbReference type="ARBA" id="ARBA00022833"/>
    </source>
</evidence>
<dbReference type="GO" id="GO:0045893">
    <property type="term" value="P:positive regulation of DNA-templated transcription"/>
    <property type="evidence" value="ECO:0007669"/>
    <property type="project" value="TreeGrafter"/>
</dbReference>
<evidence type="ECO:0000256" key="10">
    <source>
        <dbReference type="ARBA" id="ARBA00023294"/>
    </source>
</evidence>
<evidence type="ECO:0000256" key="11">
    <source>
        <dbReference type="SAM" id="MobiDB-lite"/>
    </source>
</evidence>
<dbReference type="EMBL" id="QGKX02002183">
    <property type="protein sequence ID" value="KAF3488702.1"/>
    <property type="molecule type" value="Genomic_DNA"/>
</dbReference>
<dbReference type="NCBIfam" id="TIGR01623">
    <property type="entry name" value="put_zinc_LRP1"/>
    <property type="match status" value="1"/>
</dbReference>
<dbReference type="AlphaFoldDB" id="A0A8S9N4P2"/>
<sequence length="201" mass="22644">MNCQDCGNQAKKDFPHRKSQGFDYQTHVKSTWVPAAKRRERQAQLAGLPTKRSREASSVGGDDDDDREGDEKMELKAVVVDQLLLASVYCHYNRCARDNTASVELSSVYTAAAAPINSLLPMANRVEASTYIWRRGAHSRHLISLYRSTGARPSWGEGMIVKEMMNQTDRKENVKEEEYVVMKAEAEVLEEMMRSKTINGG</sequence>
<dbReference type="Proteomes" id="UP000712600">
    <property type="component" value="Unassembled WGS sequence"/>
</dbReference>
<evidence type="ECO:0000256" key="3">
    <source>
        <dbReference type="ARBA" id="ARBA00022473"/>
    </source>
</evidence>
<comment type="similarity">
    <text evidence="2">Belongs to the SHI protein family.</text>
</comment>
<keyword evidence="7" id="KW-0238">DNA-binding</keyword>
<organism evidence="13 14">
    <name type="scientific">Brassica cretica</name>
    <name type="common">Mustard</name>
    <dbReference type="NCBI Taxonomy" id="69181"/>
    <lineage>
        <taxon>Eukaryota</taxon>
        <taxon>Viridiplantae</taxon>
        <taxon>Streptophyta</taxon>
        <taxon>Embryophyta</taxon>
        <taxon>Tracheophyta</taxon>
        <taxon>Spermatophyta</taxon>
        <taxon>Magnoliopsida</taxon>
        <taxon>eudicotyledons</taxon>
        <taxon>Gunneridae</taxon>
        <taxon>Pentapetalae</taxon>
        <taxon>rosids</taxon>
        <taxon>malvids</taxon>
        <taxon>Brassicales</taxon>
        <taxon>Brassicaceae</taxon>
        <taxon>Brassiceae</taxon>
        <taxon>Brassica</taxon>
    </lineage>
</organism>
<gene>
    <name evidence="13" type="ORF">F2Q69_00052687</name>
</gene>
<keyword evidence="8" id="KW-0010">Activator</keyword>
<dbReference type="GO" id="GO:0009851">
    <property type="term" value="P:auxin biosynthetic process"/>
    <property type="evidence" value="ECO:0007669"/>
    <property type="project" value="UniProtKB-KW"/>
</dbReference>
<dbReference type="Pfam" id="PF25276">
    <property type="entry name" value="DUF7870"/>
    <property type="match status" value="1"/>
</dbReference>
<evidence type="ECO:0000313" key="14">
    <source>
        <dbReference type="Proteomes" id="UP000712600"/>
    </source>
</evidence>
<dbReference type="InterPro" id="IPR007818">
    <property type="entry name" value="SHI"/>
</dbReference>
<evidence type="ECO:0000256" key="6">
    <source>
        <dbReference type="ARBA" id="ARBA00023070"/>
    </source>
</evidence>
<feature type="domain" description="DUF7870" evidence="12">
    <location>
        <begin position="171"/>
        <end position="199"/>
    </location>
</feature>
<dbReference type="GO" id="GO:0005634">
    <property type="term" value="C:nucleus"/>
    <property type="evidence" value="ECO:0007669"/>
    <property type="project" value="UniProtKB-SubCell"/>
</dbReference>
<dbReference type="GO" id="GO:0003677">
    <property type="term" value="F:DNA binding"/>
    <property type="evidence" value="ECO:0007669"/>
    <property type="project" value="UniProtKB-KW"/>
</dbReference>
<comment type="subcellular location">
    <subcellularLocation>
        <location evidence="1">Nucleus</location>
    </subcellularLocation>
</comment>
<feature type="region of interest" description="Disordered" evidence="11">
    <location>
        <begin position="1"/>
        <end position="70"/>
    </location>
</feature>
<dbReference type="GO" id="GO:0003700">
    <property type="term" value="F:DNA-binding transcription factor activity"/>
    <property type="evidence" value="ECO:0007669"/>
    <property type="project" value="InterPro"/>
</dbReference>
<keyword evidence="4" id="KW-0479">Metal-binding</keyword>
<dbReference type="GO" id="GO:0009734">
    <property type="term" value="P:auxin-activated signaling pathway"/>
    <property type="evidence" value="ECO:0007669"/>
    <property type="project" value="UniProtKB-KW"/>
</dbReference>
<dbReference type="GO" id="GO:0046872">
    <property type="term" value="F:metal ion binding"/>
    <property type="evidence" value="ECO:0007669"/>
    <property type="project" value="UniProtKB-KW"/>
</dbReference>
<dbReference type="Pfam" id="PF05142">
    <property type="entry name" value="DUF702"/>
    <property type="match status" value="1"/>
</dbReference>
<keyword evidence="3" id="KW-0217">Developmental protein</keyword>
<keyword evidence="10" id="KW-0927">Auxin signaling pathway</keyword>
<dbReference type="InterPro" id="IPR006510">
    <property type="entry name" value="Znf_LRP1"/>
</dbReference>
<accession>A0A8S9N4P2</accession>
<evidence type="ECO:0000256" key="8">
    <source>
        <dbReference type="ARBA" id="ARBA00023159"/>
    </source>
</evidence>
<keyword evidence="5" id="KW-0862">Zinc</keyword>
<dbReference type="PANTHER" id="PTHR31604">
    <property type="entry name" value="PROTEIN LATERAL ROOT PRIMORDIUM 1"/>
    <property type="match status" value="1"/>
</dbReference>
<evidence type="ECO:0000256" key="7">
    <source>
        <dbReference type="ARBA" id="ARBA00023125"/>
    </source>
</evidence>
<comment type="caution">
    <text evidence="13">The sequence shown here is derived from an EMBL/GenBank/DDBJ whole genome shotgun (WGS) entry which is preliminary data.</text>
</comment>
<evidence type="ECO:0000313" key="13">
    <source>
        <dbReference type="EMBL" id="KAF3488702.1"/>
    </source>
</evidence>
<keyword evidence="9" id="KW-0539">Nucleus</keyword>
<evidence type="ECO:0000256" key="1">
    <source>
        <dbReference type="ARBA" id="ARBA00004123"/>
    </source>
</evidence>
<evidence type="ECO:0000256" key="2">
    <source>
        <dbReference type="ARBA" id="ARBA00006911"/>
    </source>
</evidence>
<evidence type="ECO:0000259" key="12">
    <source>
        <dbReference type="Pfam" id="PF25276"/>
    </source>
</evidence>
<evidence type="ECO:0000256" key="4">
    <source>
        <dbReference type="ARBA" id="ARBA00022723"/>
    </source>
</evidence>
<dbReference type="PANTHER" id="PTHR31604:SF2">
    <property type="entry name" value="PROTEIN SHI RELATED SEQUENCE 7"/>
    <property type="match status" value="1"/>
</dbReference>
<evidence type="ECO:0000256" key="9">
    <source>
        <dbReference type="ARBA" id="ARBA00023242"/>
    </source>
</evidence>
<protein>
    <recommendedName>
        <fullName evidence="12">DUF7870 domain-containing protein</fullName>
    </recommendedName>
</protein>
<proteinExistence type="inferred from homology"/>
<keyword evidence="6" id="KW-0073">Auxin biosynthesis</keyword>
<dbReference type="InterPro" id="IPR057192">
    <property type="entry name" value="DUF7870"/>
</dbReference>
<reference evidence="13" key="1">
    <citation type="submission" date="2019-12" db="EMBL/GenBank/DDBJ databases">
        <title>Genome sequencing and annotation of Brassica cretica.</title>
        <authorList>
            <person name="Studholme D.J."/>
            <person name="Sarris P."/>
        </authorList>
    </citation>
    <scope>NUCLEOTIDE SEQUENCE</scope>
    <source>
        <strain evidence="13">PFS-109/04</strain>
        <tissue evidence="13">Leaf</tissue>
    </source>
</reference>
<name>A0A8S9N4P2_BRACR</name>